<dbReference type="AlphaFoldDB" id="A0A2A9NCE7"/>
<accession>A0A2A9NCE7</accession>
<organism evidence="1 2">
    <name type="scientific">Amanita thiersii Skay4041</name>
    <dbReference type="NCBI Taxonomy" id="703135"/>
    <lineage>
        <taxon>Eukaryota</taxon>
        <taxon>Fungi</taxon>
        <taxon>Dikarya</taxon>
        <taxon>Basidiomycota</taxon>
        <taxon>Agaricomycotina</taxon>
        <taxon>Agaricomycetes</taxon>
        <taxon>Agaricomycetidae</taxon>
        <taxon>Agaricales</taxon>
        <taxon>Pluteineae</taxon>
        <taxon>Amanitaceae</taxon>
        <taxon>Amanita</taxon>
    </lineage>
</organism>
<protein>
    <submittedName>
        <fullName evidence="1">Uncharacterized protein</fullName>
    </submittedName>
</protein>
<dbReference type="Proteomes" id="UP000242287">
    <property type="component" value="Unassembled WGS sequence"/>
</dbReference>
<evidence type="ECO:0000313" key="1">
    <source>
        <dbReference type="EMBL" id="PFH45927.1"/>
    </source>
</evidence>
<dbReference type="EMBL" id="KZ302265">
    <property type="protein sequence ID" value="PFH45927.1"/>
    <property type="molecule type" value="Genomic_DNA"/>
</dbReference>
<reference evidence="1 2" key="1">
    <citation type="submission" date="2014-02" db="EMBL/GenBank/DDBJ databases">
        <title>Transposable element dynamics among asymbiotic and ectomycorrhizal Amanita fungi.</title>
        <authorList>
            <consortium name="DOE Joint Genome Institute"/>
            <person name="Hess J."/>
            <person name="Skrede I."/>
            <person name="Wolfe B."/>
            <person name="LaButti K."/>
            <person name="Ohm R.A."/>
            <person name="Grigoriev I.V."/>
            <person name="Pringle A."/>
        </authorList>
    </citation>
    <scope>NUCLEOTIDE SEQUENCE [LARGE SCALE GENOMIC DNA]</scope>
    <source>
        <strain evidence="1 2">SKay4041</strain>
    </source>
</reference>
<gene>
    <name evidence="1" type="ORF">AMATHDRAFT_70893</name>
</gene>
<sequence length="106" mass="12286">MPTLHCDAMRNKRVNDRHLRIIFTWTRPPYPRYMRSSSIQNHKIRPLHHSSISTKKPSYGRIIAQPDLLQLSIPSHEQTFVVTFHTASELGMPVLLGIGNRPYKSI</sequence>
<proteinExistence type="predicted"/>
<evidence type="ECO:0000313" key="2">
    <source>
        <dbReference type="Proteomes" id="UP000242287"/>
    </source>
</evidence>
<name>A0A2A9NCE7_9AGAR</name>
<keyword evidence="2" id="KW-1185">Reference proteome</keyword>